<keyword evidence="1" id="KW-0812">Transmembrane</keyword>
<dbReference type="InterPro" id="IPR010295">
    <property type="entry name" value="DUF898"/>
</dbReference>
<keyword evidence="1" id="KW-1133">Transmembrane helix</keyword>
<feature type="transmembrane region" description="Helical" evidence="1">
    <location>
        <begin position="59"/>
        <end position="82"/>
    </location>
</feature>
<feature type="transmembrane region" description="Helical" evidence="1">
    <location>
        <begin position="136"/>
        <end position="159"/>
    </location>
</feature>
<gene>
    <name evidence="2" type="ORF">SMUL_1413</name>
</gene>
<keyword evidence="1" id="KW-0472">Membrane</keyword>
<dbReference type="KEGG" id="smul:SMUL_1413"/>
<proteinExistence type="predicted"/>
<evidence type="ECO:0000256" key="1">
    <source>
        <dbReference type="SAM" id="Phobius"/>
    </source>
</evidence>
<dbReference type="AlphaFoldDB" id="A0AA86ALH4"/>
<accession>A0AA86ALH4</accession>
<dbReference type="EMBL" id="CP007201">
    <property type="protein sequence ID" value="AHJ12674.1"/>
    <property type="molecule type" value="Genomic_DNA"/>
</dbReference>
<name>A0AA86ALH4_SULMK</name>
<dbReference type="Proteomes" id="UP000019322">
    <property type="component" value="Chromosome"/>
</dbReference>
<evidence type="ECO:0000313" key="3">
    <source>
        <dbReference type="Proteomes" id="UP000019322"/>
    </source>
</evidence>
<dbReference type="Pfam" id="PF05987">
    <property type="entry name" value="DUF898"/>
    <property type="match status" value="1"/>
</dbReference>
<reference evidence="2 3" key="1">
    <citation type="journal article" date="2014" name="Environ. Microbiol.">
        <title>Insights into organohalide respiration and the versatile catabolism of Sulfurospirillum multivorans gained from comparative genomics and physiological studies.</title>
        <authorList>
            <person name="Goris T."/>
            <person name="Schubert T."/>
            <person name="Gadkari J."/>
            <person name="Wubet T."/>
            <person name="Tarkka M."/>
            <person name="Buscot F."/>
            <person name="Adrian L."/>
            <person name="Diekert G."/>
        </authorList>
    </citation>
    <scope>NUCLEOTIDE SEQUENCE [LARGE SCALE GENOMIC DNA]</scope>
    <source>
        <strain evidence="3">DM 12446 / JCM 15788 / NBRC 109480</strain>
    </source>
</reference>
<feature type="transmembrane region" description="Helical" evidence="1">
    <location>
        <begin position="225"/>
        <end position="248"/>
    </location>
</feature>
<feature type="transmembrane region" description="Helical" evidence="1">
    <location>
        <begin position="88"/>
        <end position="115"/>
    </location>
</feature>
<sequence length="346" mass="38732">MHSIKHYAVDFTGRGSEYFRIWIVNIALSIITLGIYSAWAKVRTMRWFYGHTFLDNHSFSYLATPMQILKGRLIAATLLILYVGTSKFAPLVSTLIIVAIGIASPWIIVAALRFGARQSAYRGLRFNFTGTVGEAAKVYLLMPVLTIITFGLALPYVAYTQLKFLATHYAYGTTTTSYSGSSKPFWKLYLFTLAFLAVVWGMIGALIYAYMVTHPALSPETHKQMIGLAISVGLLAFYITIPIAVAIIKTQTINLFYNHLHLEDVRFHSTQRVRDVLWIYATNLLLIMITFGVYIPFASVRLARYRSLHLEIIAANLDEFAVQSFATTTAVGSEISDLFDMDIGVA</sequence>
<protein>
    <submittedName>
        <fullName evidence="2">Membrane protein</fullName>
    </submittedName>
</protein>
<organism evidence="2 3">
    <name type="scientific">Sulfurospirillum multivorans (strain DM 12446 / JCM 15788 / NBRC 109480)</name>
    <dbReference type="NCBI Taxonomy" id="1150621"/>
    <lineage>
        <taxon>Bacteria</taxon>
        <taxon>Pseudomonadati</taxon>
        <taxon>Campylobacterota</taxon>
        <taxon>Epsilonproteobacteria</taxon>
        <taxon>Campylobacterales</taxon>
        <taxon>Sulfurospirillaceae</taxon>
        <taxon>Sulfurospirillum</taxon>
    </lineage>
</organism>
<evidence type="ECO:0000313" key="2">
    <source>
        <dbReference type="EMBL" id="AHJ12674.1"/>
    </source>
</evidence>
<feature type="transmembrane region" description="Helical" evidence="1">
    <location>
        <begin position="19"/>
        <end position="39"/>
    </location>
</feature>
<feature type="transmembrane region" description="Helical" evidence="1">
    <location>
        <begin position="188"/>
        <end position="213"/>
    </location>
</feature>
<feature type="transmembrane region" description="Helical" evidence="1">
    <location>
        <begin position="277"/>
        <end position="297"/>
    </location>
</feature>
<dbReference type="RefSeq" id="WP_025344549.1">
    <property type="nucleotide sequence ID" value="NZ_CP007201.1"/>
</dbReference>